<keyword evidence="2" id="KW-1185">Reference proteome</keyword>
<name>A0ACD3ATR8_9AGAR</name>
<evidence type="ECO:0000313" key="2">
    <source>
        <dbReference type="Proteomes" id="UP000308600"/>
    </source>
</evidence>
<reference evidence="1 2" key="1">
    <citation type="journal article" date="2019" name="Nat. Ecol. Evol.">
        <title>Megaphylogeny resolves global patterns of mushroom evolution.</title>
        <authorList>
            <person name="Varga T."/>
            <person name="Krizsan K."/>
            <person name="Foldi C."/>
            <person name="Dima B."/>
            <person name="Sanchez-Garcia M."/>
            <person name="Sanchez-Ramirez S."/>
            <person name="Szollosi G.J."/>
            <person name="Szarkandi J.G."/>
            <person name="Papp V."/>
            <person name="Albert L."/>
            <person name="Andreopoulos W."/>
            <person name="Angelini C."/>
            <person name="Antonin V."/>
            <person name="Barry K.W."/>
            <person name="Bougher N.L."/>
            <person name="Buchanan P."/>
            <person name="Buyck B."/>
            <person name="Bense V."/>
            <person name="Catcheside P."/>
            <person name="Chovatia M."/>
            <person name="Cooper J."/>
            <person name="Damon W."/>
            <person name="Desjardin D."/>
            <person name="Finy P."/>
            <person name="Geml J."/>
            <person name="Haridas S."/>
            <person name="Hughes K."/>
            <person name="Justo A."/>
            <person name="Karasinski D."/>
            <person name="Kautmanova I."/>
            <person name="Kiss B."/>
            <person name="Kocsube S."/>
            <person name="Kotiranta H."/>
            <person name="LaButti K.M."/>
            <person name="Lechner B.E."/>
            <person name="Liimatainen K."/>
            <person name="Lipzen A."/>
            <person name="Lukacs Z."/>
            <person name="Mihaltcheva S."/>
            <person name="Morgado L.N."/>
            <person name="Niskanen T."/>
            <person name="Noordeloos M.E."/>
            <person name="Ohm R.A."/>
            <person name="Ortiz-Santana B."/>
            <person name="Ovrebo C."/>
            <person name="Racz N."/>
            <person name="Riley R."/>
            <person name="Savchenko A."/>
            <person name="Shiryaev A."/>
            <person name="Soop K."/>
            <person name="Spirin V."/>
            <person name="Szebenyi C."/>
            <person name="Tomsovsky M."/>
            <person name="Tulloss R.E."/>
            <person name="Uehling J."/>
            <person name="Grigoriev I.V."/>
            <person name="Vagvolgyi C."/>
            <person name="Papp T."/>
            <person name="Martin F.M."/>
            <person name="Miettinen O."/>
            <person name="Hibbett D.S."/>
            <person name="Nagy L.G."/>
        </authorList>
    </citation>
    <scope>NUCLEOTIDE SEQUENCE [LARGE SCALE GENOMIC DNA]</scope>
    <source>
        <strain evidence="1 2">NL-1719</strain>
    </source>
</reference>
<dbReference type="EMBL" id="ML208340">
    <property type="protein sequence ID" value="TFK68966.1"/>
    <property type="molecule type" value="Genomic_DNA"/>
</dbReference>
<evidence type="ECO:0000313" key="1">
    <source>
        <dbReference type="EMBL" id="TFK68966.1"/>
    </source>
</evidence>
<accession>A0ACD3ATR8</accession>
<sequence>MEHIMDIPSIRADEIPEIVEGANNGSVKELSMLAKTWVSLKLPDAMRPAMLTIFLYHLNSPKVPTKPKTEALGILDGIDEERAFWSLWALAQLAEFFCQPSLDVGPYLPVLIRAWPSIFKWSAFFFTSRVQGSSTNNNTKTASLPGISTRGTIRDVIAASWCSLAILKATRETMLETRGVVDIVARLWTFEDDLDDTRFTPFGDGAPTALLVDLLSREGSRESLNSIISAAGGDTGRIAQISLCLLKKTFRSSEFTSNPSDTVVVFHLITRLCFSEPKVLDAFLDHDVIPACIELLLRLAPFSNKQSCGTKLQAEFIKLMIFAFQLLRHSTMNTIGLPWVLQVIKSGFLHAFVECSPFYDDLQHDDYIFISATVTNVIPRYLVYYSVVQAMDTMLHKLKRTKGFLALRNTRAWEAFNDLALLTAQRLQVVGFKRLRKEATRCRNPKCIKTSDQNDFRKCARCLSALYCSTECQRTHWKDHKRRCKQPTKEPQGAGSISQRDWEYIQSLNVCETRYNLPHLKRLAAAKHAGVPYHDLVVVINYNTMPMTFRVDLHSLWLQKRPELFDSPGIRHYVGALTGFPVYILGLVPYDGRGLPRLYPTPFDSEIWDWDETPVTKDGKEAGLDPTGNRIVDWMDEEAEVRRKLYCGV</sequence>
<proteinExistence type="predicted"/>
<organism evidence="1 2">
    <name type="scientific">Pluteus cervinus</name>
    <dbReference type="NCBI Taxonomy" id="181527"/>
    <lineage>
        <taxon>Eukaryota</taxon>
        <taxon>Fungi</taxon>
        <taxon>Dikarya</taxon>
        <taxon>Basidiomycota</taxon>
        <taxon>Agaricomycotina</taxon>
        <taxon>Agaricomycetes</taxon>
        <taxon>Agaricomycetidae</taxon>
        <taxon>Agaricales</taxon>
        <taxon>Pluteineae</taxon>
        <taxon>Pluteaceae</taxon>
        <taxon>Pluteus</taxon>
    </lineage>
</organism>
<gene>
    <name evidence="1" type="ORF">BDN72DRAFT_841164</name>
</gene>
<protein>
    <submittedName>
        <fullName evidence="1">Uncharacterized protein</fullName>
    </submittedName>
</protein>
<dbReference type="Proteomes" id="UP000308600">
    <property type="component" value="Unassembled WGS sequence"/>
</dbReference>